<evidence type="ECO:0000256" key="1">
    <source>
        <dbReference type="SAM" id="MobiDB-lite"/>
    </source>
</evidence>
<reference evidence="2 3" key="1">
    <citation type="submission" date="2015-04" db="EMBL/GenBank/DDBJ databases">
        <authorList>
            <person name="Syromyatnikov M.Y."/>
            <person name="Popov V.N."/>
        </authorList>
    </citation>
    <scope>NUCLEOTIDE SEQUENCE [LARGE SCALE GENOMIC DNA]</scope>
</reference>
<accession>A0A1J1HQG2</accession>
<dbReference type="OrthoDB" id="8731593at2759"/>
<feature type="compositionally biased region" description="Polar residues" evidence="1">
    <location>
        <begin position="89"/>
        <end position="99"/>
    </location>
</feature>
<dbReference type="EMBL" id="CVRI01000017">
    <property type="protein sequence ID" value="CRK90211.1"/>
    <property type="molecule type" value="Genomic_DNA"/>
</dbReference>
<feature type="region of interest" description="Disordered" evidence="1">
    <location>
        <begin position="29"/>
        <end position="52"/>
    </location>
</feature>
<organism evidence="2 3">
    <name type="scientific">Clunio marinus</name>
    <dbReference type="NCBI Taxonomy" id="568069"/>
    <lineage>
        <taxon>Eukaryota</taxon>
        <taxon>Metazoa</taxon>
        <taxon>Ecdysozoa</taxon>
        <taxon>Arthropoda</taxon>
        <taxon>Hexapoda</taxon>
        <taxon>Insecta</taxon>
        <taxon>Pterygota</taxon>
        <taxon>Neoptera</taxon>
        <taxon>Endopterygota</taxon>
        <taxon>Diptera</taxon>
        <taxon>Nematocera</taxon>
        <taxon>Chironomoidea</taxon>
        <taxon>Chironomidae</taxon>
        <taxon>Clunio</taxon>
    </lineage>
</organism>
<feature type="region of interest" description="Disordered" evidence="1">
    <location>
        <begin position="82"/>
        <end position="104"/>
    </location>
</feature>
<evidence type="ECO:0000313" key="3">
    <source>
        <dbReference type="Proteomes" id="UP000183832"/>
    </source>
</evidence>
<protein>
    <submittedName>
        <fullName evidence="2">CLUMA_CG003926, isoform A</fullName>
    </submittedName>
</protein>
<dbReference type="AlphaFoldDB" id="A0A1J1HQG2"/>
<proteinExistence type="predicted"/>
<gene>
    <name evidence="2" type="ORF">CLUMA_CG003926</name>
</gene>
<dbReference type="Proteomes" id="UP000183832">
    <property type="component" value="Unassembled WGS sequence"/>
</dbReference>
<sequence>MENLVKITPPTKQEIKDYFLGDIITNESLKKSSKRSIPESTKSDDEYFESYSSDDDFLSESFKETLQEKSKEIKIKKQMQVEKRDETEVITTSTETNASVHVGTPTIEEAKKHICRQIKIKNLDVTKQAESSPEINSTFDEFLKAKKKHASNEENEEKVDE</sequence>
<name>A0A1J1HQG2_9DIPT</name>
<evidence type="ECO:0000313" key="2">
    <source>
        <dbReference type="EMBL" id="CRK90211.1"/>
    </source>
</evidence>
<keyword evidence="3" id="KW-1185">Reference proteome</keyword>